<evidence type="ECO:0000256" key="1">
    <source>
        <dbReference type="SAM" id="Phobius"/>
    </source>
</evidence>
<dbReference type="SMART" id="SM00240">
    <property type="entry name" value="FHA"/>
    <property type="match status" value="1"/>
</dbReference>
<dbReference type="EMBL" id="JAFMYU010000001">
    <property type="protein sequence ID" value="MBO0929415.1"/>
    <property type="molecule type" value="Genomic_DNA"/>
</dbReference>
<dbReference type="CDD" id="cd00060">
    <property type="entry name" value="FHA"/>
    <property type="match status" value="1"/>
</dbReference>
<comment type="caution">
    <text evidence="3">The sequence shown here is derived from an EMBL/GenBank/DDBJ whole genome shotgun (WGS) entry which is preliminary data.</text>
</comment>
<dbReference type="Pfam" id="PF13365">
    <property type="entry name" value="Trypsin_2"/>
    <property type="match status" value="1"/>
</dbReference>
<dbReference type="SUPFAM" id="SSF50494">
    <property type="entry name" value="Trypsin-like serine proteases"/>
    <property type="match status" value="1"/>
</dbReference>
<gene>
    <name evidence="3" type="ORF">J2I48_00320</name>
</gene>
<dbReference type="InterPro" id="IPR000253">
    <property type="entry name" value="FHA_dom"/>
</dbReference>
<dbReference type="PROSITE" id="PS50006">
    <property type="entry name" value="FHA_DOMAIN"/>
    <property type="match status" value="1"/>
</dbReference>
<dbReference type="RefSeq" id="WP_207333386.1">
    <property type="nucleotide sequence ID" value="NZ_JAFMYU010000001.1"/>
</dbReference>
<dbReference type="InterPro" id="IPR008984">
    <property type="entry name" value="SMAD_FHA_dom_sf"/>
</dbReference>
<dbReference type="PANTHER" id="PTHR43019">
    <property type="entry name" value="SERINE ENDOPROTEASE DEGS"/>
    <property type="match status" value="1"/>
</dbReference>
<dbReference type="SUPFAM" id="SSF49879">
    <property type="entry name" value="SMAD/FHA domain"/>
    <property type="match status" value="1"/>
</dbReference>
<dbReference type="Proteomes" id="UP000664795">
    <property type="component" value="Unassembled WGS sequence"/>
</dbReference>
<protein>
    <submittedName>
        <fullName evidence="3">Trypsin-like peptidase domain-containing protein</fullName>
    </submittedName>
</protein>
<dbReference type="AlphaFoldDB" id="A0A939G2U0"/>
<dbReference type="Gene3D" id="2.60.200.20">
    <property type="match status" value="1"/>
</dbReference>
<feature type="domain" description="FHA" evidence="2">
    <location>
        <begin position="31"/>
        <end position="85"/>
    </location>
</feature>
<dbReference type="Gene3D" id="2.40.10.10">
    <property type="entry name" value="Trypsin-like serine proteases"/>
    <property type="match status" value="2"/>
</dbReference>
<evidence type="ECO:0000259" key="2">
    <source>
        <dbReference type="PROSITE" id="PS50006"/>
    </source>
</evidence>
<evidence type="ECO:0000313" key="4">
    <source>
        <dbReference type="Proteomes" id="UP000664795"/>
    </source>
</evidence>
<dbReference type="PANTHER" id="PTHR43019:SF23">
    <property type="entry name" value="PROTEASE DO-LIKE 5, CHLOROPLASTIC"/>
    <property type="match status" value="1"/>
</dbReference>
<dbReference type="Pfam" id="PF00498">
    <property type="entry name" value="FHA"/>
    <property type="match status" value="1"/>
</dbReference>
<keyword evidence="1" id="KW-0472">Membrane</keyword>
<proteinExistence type="predicted"/>
<sequence>MSNAFQTIRIRHVDGAKINQTDEFDANRVELTIGRDTGSDIRFDPDQDLSVSRQHGRILLPARPGEPFRLVDNSKNGLFINGLRITDSAPLQPGDMVQVGANGPRFVLDVFPEITQGPPATRLVGMEQATKEVRMNEVPQLVQVDTLPKVGIGRDTFERAIGSERKQSNKRLGAVLLGLLLVVGAGGYAIWQHQKKTADELVGSRDSLNAVLNKEIVGLRGNLTKLEEKAKNQPLADNEVGALVMDKVVQIEMSWSLFDARTGEPLWHLWVPIDTVGTYAPAFIRRQDGNLDAYLFKAKSNLPGLPVTEAGSGTGFMVSKDGLLLTNRHVAAGWDTRYNFPSVGGRFLGVLVEMDQKGQLAKKGFIDQPVSWIPSETQLVDGQPGQVSGRNSYMNVVFPGSTNRRAATLVSPSQIHDVALVKVALAQPVEPVATLDNYNTVPKGESVVCIGYPGVSPEIYSVRKSNDNFKRAATPTTVANPTMTSGTITNLIKSSTEFDNKQTMGDYLQLSINATGPGNSGGPLLNRKGEVIGIFTMSRTGSAGELVTFAIPIKYGLELLTKN</sequence>
<keyword evidence="4" id="KW-1185">Reference proteome</keyword>
<dbReference type="InterPro" id="IPR009003">
    <property type="entry name" value="Peptidase_S1_PA"/>
</dbReference>
<organism evidence="3 4">
    <name type="scientific">Fibrella aquatilis</name>
    <dbReference type="NCBI Taxonomy" id="2817059"/>
    <lineage>
        <taxon>Bacteria</taxon>
        <taxon>Pseudomonadati</taxon>
        <taxon>Bacteroidota</taxon>
        <taxon>Cytophagia</taxon>
        <taxon>Cytophagales</taxon>
        <taxon>Spirosomataceae</taxon>
        <taxon>Fibrella</taxon>
    </lineage>
</organism>
<accession>A0A939G2U0</accession>
<dbReference type="InterPro" id="IPR043504">
    <property type="entry name" value="Peptidase_S1_PA_chymotrypsin"/>
</dbReference>
<feature type="transmembrane region" description="Helical" evidence="1">
    <location>
        <begin position="172"/>
        <end position="191"/>
    </location>
</feature>
<reference evidence="3 4" key="1">
    <citation type="submission" date="2021-03" db="EMBL/GenBank/DDBJ databases">
        <title>Fibrella sp. HMF5036 genome sequencing and assembly.</title>
        <authorList>
            <person name="Kang H."/>
            <person name="Kim H."/>
            <person name="Bae S."/>
            <person name="Joh K."/>
        </authorList>
    </citation>
    <scope>NUCLEOTIDE SEQUENCE [LARGE SCALE GENOMIC DNA]</scope>
    <source>
        <strain evidence="3 4">HMF5036</strain>
    </source>
</reference>
<keyword evidence="1" id="KW-1133">Transmembrane helix</keyword>
<evidence type="ECO:0000313" key="3">
    <source>
        <dbReference type="EMBL" id="MBO0929415.1"/>
    </source>
</evidence>
<keyword evidence="1" id="KW-0812">Transmembrane</keyword>
<name>A0A939G2U0_9BACT</name>